<dbReference type="InterPro" id="IPR003594">
    <property type="entry name" value="HATPase_dom"/>
</dbReference>
<dbReference type="FunFam" id="1.10.287.130:FF:000002">
    <property type="entry name" value="Two-component osmosensing histidine kinase"/>
    <property type="match status" value="1"/>
</dbReference>
<evidence type="ECO:0000313" key="20">
    <source>
        <dbReference type="Proteomes" id="UP000006746"/>
    </source>
</evidence>
<dbReference type="Gene3D" id="3.40.50.2300">
    <property type="match status" value="2"/>
</dbReference>
<evidence type="ECO:0000256" key="5">
    <source>
        <dbReference type="ARBA" id="ARBA00022741"/>
    </source>
</evidence>
<dbReference type="SUPFAM" id="SSF47384">
    <property type="entry name" value="Homodimeric domain of signal transducing histidine kinase"/>
    <property type="match status" value="1"/>
</dbReference>
<dbReference type="PRINTS" id="PR00344">
    <property type="entry name" value="BCTRLSENSOR"/>
</dbReference>
<dbReference type="SUPFAM" id="SSF52172">
    <property type="entry name" value="CheY-like"/>
    <property type="match status" value="2"/>
</dbReference>
<protein>
    <recommendedName>
        <fullName evidence="10">Sensory/regulatory protein RpfC</fullName>
        <ecNumber evidence="2">2.7.13.3</ecNumber>
    </recommendedName>
</protein>
<dbReference type="RefSeq" id="WP_008945447.1">
    <property type="nucleotide sequence ID" value="NZ_AMRL01000021.1"/>
</dbReference>
<feature type="compositionally biased region" description="Low complexity" evidence="14">
    <location>
        <begin position="885"/>
        <end position="902"/>
    </location>
</feature>
<keyword evidence="8" id="KW-0902">Two-component regulatory system</keyword>
<keyword evidence="15" id="KW-0732">Signal</keyword>
<evidence type="ECO:0000259" key="17">
    <source>
        <dbReference type="PROSITE" id="PS50110"/>
    </source>
</evidence>
<dbReference type="eggNOG" id="COG4251">
    <property type="taxonomic scope" value="Bacteria"/>
</dbReference>
<dbReference type="InterPro" id="IPR008207">
    <property type="entry name" value="Sig_transdc_His_kin_Hpt_dom"/>
</dbReference>
<evidence type="ECO:0000256" key="8">
    <source>
        <dbReference type="ARBA" id="ARBA00023012"/>
    </source>
</evidence>
<evidence type="ECO:0000313" key="19">
    <source>
        <dbReference type="EMBL" id="EKE72119.1"/>
    </source>
</evidence>
<dbReference type="FunFam" id="3.30.565.10:FF:000010">
    <property type="entry name" value="Sensor histidine kinase RcsC"/>
    <property type="match status" value="1"/>
</dbReference>
<accession>K2JNT2</accession>
<dbReference type="InterPro" id="IPR004358">
    <property type="entry name" value="Sig_transdc_His_kin-like_C"/>
</dbReference>
<organism evidence="19 20">
    <name type="scientific">Oceanibaculum indicum P24</name>
    <dbReference type="NCBI Taxonomy" id="1207063"/>
    <lineage>
        <taxon>Bacteria</taxon>
        <taxon>Pseudomonadati</taxon>
        <taxon>Pseudomonadota</taxon>
        <taxon>Alphaproteobacteria</taxon>
        <taxon>Rhodospirillales</taxon>
        <taxon>Oceanibaculaceae</taxon>
        <taxon>Oceanibaculum</taxon>
    </lineage>
</organism>
<keyword evidence="6 19" id="KW-0418">Kinase</keyword>
<dbReference type="Gene3D" id="1.10.287.130">
    <property type="match status" value="1"/>
</dbReference>
<evidence type="ECO:0000256" key="2">
    <source>
        <dbReference type="ARBA" id="ARBA00012438"/>
    </source>
</evidence>
<feature type="domain" description="HPt" evidence="18">
    <location>
        <begin position="918"/>
        <end position="1016"/>
    </location>
</feature>
<dbReference type="InterPro" id="IPR001789">
    <property type="entry name" value="Sig_transdc_resp-reg_receiver"/>
</dbReference>
<dbReference type="Pfam" id="PF02518">
    <property type="entry name" value="HATPase_c"/>
    <property type="match status" value="1"/>
</dbReference>
<dbReference type="GO" id="GO:0000155">
    <property type="term" value="F:phosphorelay sensor kinase activity"/>
    <property type="evidence" value="ECO:0007669"/>
    <property type="project" value="InterPro"/>
</dbReference>
<feature type="chain" id="PRO_5003861583" description="Sensory/regulatory protein RpfC" evidence="15">
    <location>
        <begin position="20"/>
        <end position="1016"/>
    </location>
</feature>
<sequence>MRIAPAALLACYLAVAAGAVGFAAYSVHEEQARVAERIDEQALRVRGRVDYMVGTAKVLVELMQKLAIDYRINRPDFAPPSDLYLALTEEPDGRYHLDMPSRGIIPLEIGNLTGLGGLQGRGDAFQAEIEMALSLHTVFRLATERLPNIPWIYYVSARRFEFVYPWVPSAELTYADEDLEEPYFQLGTPALNPWGAEYFTPVYEDDGGRGPVTTIGRPVYIDERFEGIVAVDITLDHLLRLLNGFPVEYGYLNLVERDGTRFWYDDRPPAPGATRYELTRAPWSLELTPPPGGQFALALRGSAMPIASSVLMLLMLVAFEWRRRVAQKIEAQRQALADANAELQVARRQAEAATEAKSNFLASMSHEIRTPMNGVMSMAELLDQTPLTDEQRGMSAIIRQSSAALLGIINDILDFSKIEAGKLDIEMLTIDLSEIVEDVGDLLALRAEEKGLHLIVDIDPRLPGRLQGDPTRLRQILLNLGGNAVKFTEEGHVTLRVSLPDTAKPAAGATLPVRLEVIDSGIGLTPEQQGRLFQPFMQADSSTARKFGGTGLGLSISHRLTEMMGGRIGVDSEAGKGSTFWVELPMAVMDEAGIRPEADIADARLALVGVPAPLADAIAGYMRFAGAAAPSVWPDGATALAALSASGTPSHLVLIEAALPDMPGLALARDLRTRLGGDGPKLALLASRRLFSTISEAERRGLLVTLLHPMRRARLWNAIAAAMGRAALLTRGQLLAGTEELEPPGLEEARSAQALILVAEDNPTNQIVIGRHLTRLGYAHEVAANGRLALDRLEAETGYGLLLTDFHMPEMDGFELTAAIRAQEEPDTARLPIVALTADALAGTEQQCFEAGMDGYLTKPINSAALARVLEEMLPQAQSLRRPKSAASEQPAPAAPKAPAADPDILSLDQLGESFGAIDAEAIAFLRRFAEDVPARLARLEAALRAGDAAAARHEAHALKGSALSIGAVRLGQTASDLQDVLDAGDLDTAELLASTLPDSAAEFSAAVDGLGKSLG</sequence>
<reference evidence="19 20" key="1">
    <citation type="journal article" date="2012" name="J. Bacteriol.">
        <title>Genome Sequence of Oceanibaculum indicum Type Strain P24.</title>
        <authorList>
            <person name="Lai Q."/>
            <person name="Shao Z."/>
        </authorList>
    </citation>
    <scope>NUCLEOTIDE SEQUENCE [LARGE SCALE GENOMIC DNA]</scope>
    <source>
        <strain evidence="19 20">P24</strain>
    </source>
</reference>
<dbReference type="GO" id="GO:0005524">
    <property type="term" value="F:ATP binding"/>
    <property type="evidence" value="ECO:0007669"/>
    <property type="project" value="UniProtKB-KW"/>
</dbReference>
<dbReference type="PANTHER" id="PTHR45339:SF5">
    <property type="entry name" value="HISTIDINE KINASE"/>
    <property type="match status" value="1"/>
</dbReference>
<keyword evidence="3 12" id="KW-0597">Phosphoprotein</keyword>
<dbReference type="SUPFAM" id="SSF55874">
    <property type="entry name" value="ATPase domain of HSP90 chaperone/DNA topoisomerase II/histidine kinase"/>
    <property type="match status" value="1"/>
</dbReference>
<dbReference type="STRING" id="1207063.P24_14219"/>
<feature type="domain" description="Histidine kinase" evidence="16">
    <location>
        <begin position="363"/>
        <end position="588"/>
    </location>
</feature>
<dbReference type="SMART" id="SM00387">
    <property type="entry name" value="HATPase_c"/>
    <property type="match status" value="1"/>
</dbReference>
<dbReference type="InterPro" id="IPR011006">
    <property type="entry name" value="CheY-like_superfamily"/>
</dbReference>
<evidence type="ECO:0000256" key="7">
    <source>
        <dbReference type="ARBA" id="ARBA00022840"/>
    </source>
</evidence>
<comment type="caution">
    <text evidence="12">Lacks conserved residue(s) required for the propagation of feature annotation.</text>
</comment>
<dbReference type="PROSITE" id="PS50110">
    <property type="entry name" value="RESPONSE_REGULATORY"/>
    <property type="match status" value="2"/>
</dbReference>
<evidence type="ECO:0000256" key="13">
    <source>
        <dbReference type="SAM" id="Coils"/>
    </source>
</evidence>
<dbReference type="CDD" id="cd00082">
    <property type="entry name" value="HisKA"/>
    <property type="match status" value="1"/>
</dbReference>
<keyword evidence="5" id="KW-0547">Nucleotide-binding</keyword>
<dbReference type="PATRIC" id="fig|1207063.3.peg.2871"/>
<keyword evidence="7" id="KW-0067">ATP-binding</keyword>
<dbReference type="SMART" id="SM00448">
    <property type="entry name" value="REC"/>
    <property type="match status" value="1"/>
</dbReference>
<comment type="caution">
    <text evidence="19">The sequence shown here is derived from an EMBL/GenBank/DDBJ whole genome shotgun (WGS) entry which is preliminary data.</text>
</comment>
<dbReference type="Pfam" id="PF01627">
    <property type="entry name" value="Hpt"/>
    <property type="match status" value="1"/>
</dbReference>
<comment type="subunit">
    <text evidence="9">At low DSF concentrations, interacts with RpfF.</text>
</comment>
<feature type="modified residue" description="4-aspartylphosphate" evidence="12">
    <location>
        <position position="805"/>
    </location>
</feature>
<dbReference type="InterPro" id="IPR003661">
    <property type="entry name" value="HisK_dim/P_dom"/>
</dbReference>
<dbReference type="InterPro" id="IPR036641">
    <property type="entry name" value="HPT_dom_sf"/>
</dbReference>
<dbReference type="Gene3D" id="1.20.120.160">
    <property type="entry name" value="HPT domain"/>
    <property type="match status" value="1"/>
</dbReference>
<dbReference type="SMART" id="SM00388">
    <property type="entry name" value="HisKA"/>
    <property type="match status" value="1"/>
</dbReference>
<feature type="domain" description="Response regulatory" evidence="17">
    <location>
        <begin position="604"/>
        <end position="723"/>
    </location>
</feature>
<dbReference type="Proteomes" id="UP000006746">
    <property type="component" value="Unassembled WGS sequence"/>
</dbReference>
<comment type="catalytic activity">
    <reaction evidence="1">
        <text>ATP + protein L-histidine = ADP + protein N-phospho-L-histidine.</text>
        <dbReference type="EC" id="2.7.13.3"/>
    </reaction>
</comment>
<dbReference type="InterPro" id="IPR005467">
    <property type="entry name" value="His_kinase_dom"/>
</dbReference>
<evidence type="ECO:0000256" key="11">
    <source>
        <dbReference type="PROSITE-ProRule" id="PRU00110"/>
    </source>
</evidence>
<dbReference type="PROSITE" id="PS50109">
    <property type="entry name" value="HIS_KIN"/>
    <property type="match status" value="1"/>
</dbReference>
<dbReference type="PANTHER" id="PTHR45339">
    <property type="entry name" value="HYBRID SIGNAL TRANSDUCTION HISTIDINE KINASE J"/>
    <property type="match status" value="1"/>
</dbReference>
<dbReference type="CDD" id="cd16922">
    <property type="entry name" value="HATPase_EvgS-ArcB-TorS-like"/>
    <property type="match status" value="1"/>
</dbReference>
<evidence type="ECO:0000259" key="18">
    <source>
        <dbReference type="PROSITE" id="PS50894"/>
    </source>
</evidence>
<keyword evidence="13" id="KW-0175">Coiled coil</keyword>
<evidence type="ECO:0000256" key="1">
    <source>
        <dbReference type="ARBA" id="ARBA00000085"/>
    </source>
</evidence>
<evidence type="ECO:0000256" key="14">
    <source>
        <dbReference type="SAM" id="MobiDB-lite"/>
    </source>
</evidence>
<dbReference type="AlphaFoldDB" id="K2JNT2"/>
<feature type="modified residue" description="Phosphohistidine" evidence="11">
    <location>
        <position position="957"/>
    </location>
</feature>
<evidence type="ECO:0000256" key="6">
    <source>
        <dbReference type="ARBA" id="ARBA00022777"/>
    </source>
</evidence>
<evidence type="ECO:0000256" key="9">
    <source>
        <dbReference type="ARBA" id="ARBA00064003"/>
    </source>
</evidence>
<keyword evidence="4" id="KW-0808">Transferase</keyword>
<dbReference type="Gene3D" id="3.30.565.10">
    <property type="entry name" value="Histidine kinase-like ATPase, C-terminal domain"/>
    <property type="match status" value="1"/>
</dbReference>
<feature type="region of interest" description="Disordered" evidence="14">
    <location>
        <begin position="878"/>
        <end position="902"/>
    </location>
</feature>
<evidence type="ECO:0000256" key="15">
    <source>
        <dbReference type="SAM" id="SignalP"/>
    </source>
</evidence>
<feature type="signal peptide" evidence="15">
    <location>
        <begin position="1"/>
        <end position="19"/>
    </location>
</feature>
<dbReference type="Pfam" id="PF00512">
    <property type="entry name" value="HisKA"/>
    <property type="match status" value="1"/>
</dbReference>
<evidence type="ECO:0000259" key="16">
    <source>
        <dbReference type="PROSITE" id="PS50109"/>
    </source>
</evidence>
<name>K2JNT2_9PROT</name>
<evidence type="ECO:0000256" key="12">
    <source>
        <dbReference type="PROSITE-ProRule" id="PRU00169"/>
    </source>
</evidence>
<evidence type="ECO:0000256" key="10">
    <source>
        <dbReference type="ARBA" id="ARBA00068150"/>
    </source>
</evidence>
<dbReference type="EMBL" id="AMRL01000021">
    <property type="protein sequence ID" value="EKE72119.1"/>
    <property type="molecule type" value="Genomic_DNA"/>
</dbReference>
<feature type="coiled-coil region" evidence="13">
    <location>
        <begin position="322"/>
        <end position="356"/>
    </location>
</feature>
<keyword evidence="20" id="KW-1185">Reference proteome</keyword>
<dbReference type="InterPro" id="IPR036890">
    <property type="entry name" value="HATPase_C_sf"/>
</dbReference>
<dbReference type="EC" id="2.7.13.3" evidence="2"/>
<feature type="domain" description="Response regulatory" evidence="17">
    <location>
        <begin position="755"/>
        <end position="874"/>
    </location>
</feature>
<dbReference type="InterPro" id="IPR036097">
    <property type="entry name" value="HisK_dim/P_sf"/>
</dbReference>
<gene>
    <name evidence="19" type="ORF">P24_14219</name>
</gene>
<evidence type="ECO:0000256" key="4">
    <source>
        <dbReference type="ARBA" id="ARBA00022679"/>
    </source>
</evidence>
<dbReference type="Pfam" id="PF00072">
    <property type="entry name" value="Response_reg"/>
    <property type="match status" value="1"/>
</dbReference>
<evidence type="ECO:0000256" key="3">
    <source>
        <dbReference type="ARBA" id="ARBA00022553"/>
    </source>
</evidence>
<dbReference type="PROSITE" id="PS50894">
    <property type="entry name" value="HPT"/>
    <property type="match status" value="1"/>
</dbReference>
<dbReference type="GO" id="GO:0005886">
    <property type="term" value="C:plasma membrane"/>
    <property type="evidence" value="ECO:0007669"/>
    <property type="project" value="UniProtKB-SubCell"/>
</dbReference>
<dbReference type="CDD" id="cd17546">
    <property type="entry name" value="REC_hyHK_CKI1_RcsC-like"/>
    <property type="match status" value="1"/>
</dbReference>
<proteinExistence type="predicted"/>
<dbReference type="Gene3D" id="3.30.450.20">
    <property type="entry name" value="PAS domain"/>
    <property type="match status" value="1"/>
</dbReference>
<dbReference type="SUPFAM" id="SSF47226">
    <property type="entry name" value="Histidine-containing phosphotransfer domain, HPT domain"/>
    <property type="match status" value="1"/>
</dbReference>